<reference evidence="1" key="2">
    <citation type="submission" date="2021-09" db="EMBL/GenBank/DDBJ databases">
        <authorList>
            <person name="Jia N."/>
            <person name="Wang J."/>
            <person name="Shi W."/>
            <person name="Du L."/>
            <person name="Sun Y."/>
            <person name="Zhan W."/>
            <person name="Jiang J."/>
            <person name="Wang Q."/>
            <person name="Zhang B."/>
            <person name="Ji P."/>
            <person name="Sakyi L.B."/>
            <person name="Cui X."/>
            <person name="Yuan T."/>
            <person name="Jiang B."/>
            <person name="Yang W."/>
            <person name="Lam T.T.-Y."/>
            <person name="Chang Q."/>
            <person name="Ding S."/>
            <person name="Wang X."/>
            <person name="Zhu J."/>
            <person name="Ruan X."/>
            <person name="Zhao L."/>
            <person name="Wei J."/>
            <person name="Que T."/>
            <person name="Du C."/>
            <person name="Cheng J."/>
            <person name="Dai P."/>
            <person name="Han X."/>
            <person name="Huang E."/>
            <person name="Gao Y."/>
            <person name="Liu J."/>
            <person name="Shao H."/>
            <person name="Ye R."/>
            <person name="Li L."/>
            <person name="Wei W."/>
            <person name="Wang X."/>
            <person name="Wang C."/>
            <person name="Huo Q."/>
            <person name="Li W."/>
            <person name="Guo W."/>
            <person name="Chen H."/>
            <person name="Chen S."/>
            <person name="Zhou L."/>
            <person name="Zhou L."/>
            <person name="Ni X."/>
            <person name="Tian J."/>
            <person name="Zhou Y."/>
            <person name="Sheng Y."/>
            <person name="Liu T."/>
            <person name="Pan Y."/>
            <person name="Xia L."/>
            <person name="Li J."/>
            <person name="Zhao F."/>
            <person name="Cao W."/>
        </authorList>
    </citation>
    <scope>NUCLEOTIDE SEQUENCE</scope>
    <source>
        <strain evidence="1">Rsan-2018</strain>
        <tissue evidence="1">Larvae</tissue>
    </source>
</reference>
<dbReference type="Proteomes" id="UP000821837">
    <property type="component" value="Chromosome 8"/>
</dbReference>
<proteinExistence type="predicted"/>
<comment type="caution">
    <text evidence="1">The sequence shown here is derived from an EMBL/GenBank/DDBJ whole genome shotgun (WGS) entry which is preliminary data.</text>
</comment>
<keyword evidence="2" id="KW-1185">Reference proteome</keyword>
<reference evidence="1" key="1">
    <citation type="journal article" date="2020" name="Cell">
        <title>Large-Scale Comparative Analyses of Tick Genomes Elucidate Their Genetic Diversity and Vector Capacities.</title>
        <authorList>
            <consortium name="Tick Genome and Microbiome Consortium (TIGMIC)"/>
            <person name="Jia N."/>
            <person name="Wang J."/>
            <person name="Shi W."/>
            <person name="Du L."/>
            <person name="Sun Y."/>
            <person name="Zhan W."/>
            <person name="Jiang J.F."/>
            <person name="Wang Q."/>
            <person name="Zhang B."/>
            <person name="Ji P."/>
            <person name="Bell-Sakyi L."/>
            <person name="Cui X.M."/>
            <person name="Yuan T.T."/>
            <person name="Jiang B.G."/>
            <person name="Yang W.F."/>
            <person name="Lam T.T."/>
            <person name="Chang Q.C."/>
            <person name="Ding S.J."/>
            <person name="Wang X.J."/>
            <person name="Zhu J.G."/>
            <person name="Ruan X.D."/>
            <person name="Zhao L."/>
            <person name="Wei J.T."/>
            <person name="Ye R.Z."/>
            <person name="Que T.C."/>
            <person name="Du C.H."/>
            <person name="Zhou Y.H."/>
            <person name="Cheng J.X."/>
            <person name="Dai P.F."/>
            <person name="Guo W.B."/>
            <person name="Han X.H."/>
            <person name="Huang E.J."/>
            <person name="Li L.F."/>
            <person name="Wei W."/>
            <person name="Gao Y.C."/>
            <person name="Liu J.Z."/>
            <person name="Shao H.Z."/>
            <person name="Wang X."/>
            <person name="Wang C.C."/>
            <person name="Yang T.C."/>
            <person name="Huo Q.B."/>
            <person name="Li W."/>
            <person name="Chen H.Y."/>
            <person name="Chen S.E."/>
            <person name="Zhou L.G."/>
            <person name="Ni X.B."/>
            <person name="Tian J.H."/>
            <person name="Sheng Y."/>
            <person name="Liu T."/>
            <person name="Pan Y.S."/>
            <person name="Xia L.Y."/>
            <person name="Li J."/>
            <person name="Zhao F."/>
            <person name="Cao W.C."/>
        </authorList>
    </citation>
    <scope>NUCLEOTIDE SEQUENCE</scope>
    <source>
        <strain evidence="1">Rsan-2018</strain>
    </source>
</reference>
<dbReference type="VEuPathDB" id="VectorBase:RSAN_027492"/>
<organism evidence="1 2">
    <name type="scientific">Rhipicephalus sanguineus</name>
    <name type="common">Brown dog tick</name>
    <name type="synonym">Ixodes sanguineus</name>
    <dbReference type="NCBI Taxonomy" id="34632"/>
    <lineage>
        <taxon>Eukaryota</taxon>
        <taxon>Metazoa</taxon>
        <taxon>Ecdysozoa</taxon>
        <taxon>Arthropoda</taxon>
        <taxon>Chelicerata</taxon>
        <taxon>Arachnida</taxon>
        <taxon>Acari</taxon>
        <taxon>Parasitiformes</taxon>
        <taxon>Ixodida</taxon>
        <taxon>Ixodoidea</taxon>
        <taxon>Ixodidae</taxon>
        <taxon>Rhipicephalinae</taxon>
        <taxon>Rhipicephalus</taxon>
        <taxon>Rhipicephalus</taxon>
    </lineage>
</organism>
<gene>
    <name evidence="1" type="ORF">HPB52_004450</name>
</gene>
<protein>
    <submittedName>
        <fullName evidence="1">Uncharacterized protein</fullName>
    </submittedName>
</protein>
<accession>A0A9D4PG96</accession>
<evidence type="ECO:0000313" key="2">
    <source>
        <dbReference type="Proteomes" id="UP000821837"/>
    </source>
</evidence>
<name>A0A9D4PG96_RHISA</name>
<dbReference type="AlphaFoldDB" id="A0A9D4PG96"/>
<dbReference type="EMBL" id="JABSTV010001254">
    <property type="protein sequence ID" value="KAH7939005.1"/>
    <property type="molecule type" value="Genomic_DNA"/>
</dbReference>
<sequence length="130" mass="14549">MDVDPEDLYSLGDVKYLCLYLWFLRQHSCIWAVYLSLPVLAPRHVSLFTSLLKLTNGVQKCEIRGNDPFVGPSLPMAESSVSTLKSLSKLRELGLATVHLTDDDVDILAHLVEKNESLVALVEMSEMTSR</sequence>
<evidence type="ECO:0000313" key="1">
    <source>
        <dbReference type="EMBL" id="KAH7939005.1"/>
    </source>
</evidence>